<organism evidence="8 9">
    <name type="scientific">Melioribacter roseus (strain DSM 23840 / JCM 17771 / VKM B-2668 / P3M-2)</name>
    <dbReference type="NCBI Taxonomy" id="1191523"/>
    <lineage>
        <taxon>Bacteria</taxon>
        <taxon>Pseudomonadati</taxon>
        <taxon>Ignavibacteriota</taxon>
        <taxon>Ignavibacteria</taxon>
        <taxon>Ignavibacteriales</taxon>
        <taxon>Melioribacteraceae</taxon>
        <taxon>Melioribacter</taxon>
    </lineage>
</organism>
<dbReference type="InterPro" id="IPR005706">
    <property type="entry name" value="Ribosomal_uS2_bac/mit/plastid"/>
</dbReference>
<dbReference type="Gene3D" id="1.10.287.610">
    <property type="entry name" value="Helix hairpin bin"/>
    <property type="match status" value="1"/>
</dbReference>
<dbReference type="PANTHER" id="PTHR12534">
    <property type="entry name" value="30S RIBOSOMAL PROTEIN S2 PROKARYOTIC AND ORGANELLAR"/>
    <property type="match status" value="1"/>
</dbReference>
<keyword evidence="9" id="KW-1185">Reference proteome</keyword>
<dbReference type="PANTHER" id="PTHR12534:SF0">
    <property type="entry name" value="SMALL RIBOSOMAL SUBUNIT PROTEIN US2M"/>
    <property type="match status" value="1"/>
</dbReference>
<evidence type="ECO:0000256" key="1">
    <source>
        <dbReference type="ARBA" id="ARBA00006242"/>
    </source>
</evidence>
<evidence type="ECO:0000256" key="6">
    <source>
        <dbReference type="RuleBase" id="RU003631"/>
    </source>
</evidence>
<dbReference type="Gene3D" id="3.40.50.10490">
    <property type="entry name" value="Glucose-6-phosphate isomerase like protein, domain 1"/>
    <property type="match status" value="1"/>
</dbReference>
<dbReference type="CDD" id="cd01425">
    <property type="entry name" value="RPS2"/>
    <property type="match status" value="1"/>
</dbReference>
<proteinExistence type="inferred from homology"/>
<dbReference type="PROSITE" id="PS00962">
    <property type="entry name" value="RIBOSOMAL_S2_1"/>
    <property type="match status" value="1"/>
</dbReference>
<dbReference type="STRING" id="1191523.MROS_1686"/>
<evidence type="ECO:0000313" key="8">
    <source>
        <dbReference type="EMBL" id="AFN74920.1"/>
    </source>
</evidence>
<evidence type="ECO:0000256" key="3">
    <source>
        <dbReference type="ARBA" id="ARBA00023274"/>
    </source>
</evidence>
<evidence type="ECO:0000313" key="9">
    <source>
        <dbReference type="Proteomes" id="UP000009011"/>
    </source>
</evidence>
<dbReference type="AlphaFoldDB" id="I6Z6Z3"/>
<accession>I6Z6Z3</accession>
<evidence type="ECO:0000256" key="5">
    <source>
        <dbReference type="HAMAP-Rule" id="MF_00291"/>
    </source>
</evidence>
<feature type="region of interest" description="Disordered" evidence="7">
    <location>
        <begin position="233"/>
        <end position="303"/>
    </location>
</feature>
<dbReference type="HOGENOM" id="CLU_040318_0_2_10"/>
<dbReference type="InterPro" id="IPR018130">
    <property type="entry name" value="Ribosomal_uS2_CS"/>
</dbReference>
<dbReference type="GO" id="GO:0006412">
    <property type="term" value="P:translation"/>
    <property type="evidence" value="ECO:0007669"/>
    <property type="project" value="UniProtKB-UniRule"/>
</dbReference>
<dbReference type="PROSITE" id="PS00963">
    <property type="entry name" value="RIBOSOMAL_S2_2"/>
    <property type="match status" value="1"/>
</dbReference>
<evidence type="ECO:0000256" key="2">
    <source>
        <dbReference type="ARBA" id="ARBA00022980"/>
    </source>
</evidence>
<dbReference type="EMBL" id="CP003557">
    <property type="protein sequence ID" value="AFN74920.1"/>
    <property type="molecule type" value="Genomic_DNA"/>
</dbReference>
<sequence length="303" mass="34450">MSKIGLTDLIEAGAHFGHLTRRWNPKMKPYIFMEKNGIHIIDLKKTQEAIEQAKQAMLDLVSQGKRVLFVGTKKQAKGIIAEEAKRCEANWVSERWLGGMLTNFATIRKSVKRLQNIDKMESDGTFEKITKKERLKLSRERDKLRKVLDGVETMTRLPGALFVVDVKKEDIAVKEANRLNIPVFAIVDTNCDPDPIDYVIPANDDASRAIEIITKAIADAVIEGNAKAKELKAQEAAEKEREKKVTETEEEKDEKPKKPRIRKVKFDNKNEKKSDTVQASDTQKEDEAKEEKSEESSNEETEN</sequence>
<dbReference type="FunFam" id="1.10.287.610:FF:000001">
    <property type="entry name" value="30S ribosomal protein S2"/>
    <property type="match status" value="1"/>
</dbReference>
<comment type="similarity">
    <text evidence="1 5 6">Belongs to the universal ribosomal protein uS2 family.</text>
</comment>
<dbReference type="Pfam" id="PF00318">
    <property type="entry name" value="Ribosomal_S2"/>
    <property type="match status" value="1"/>
</dbReference>
<dbReference type="SUPFAM" id="SSF52313">
    <property type="entry name" value="Ribosomal protein S2"/>
    <property type="match status" value="1"/>
</dbReference>
<keyword evidence="2 5" id="KW-0689">Ribosomal protein</keyword>
<dbReference type="Proteomes" id="UP000009011">
    <property type="component" value="Chromosome"/>
</dbReference>
<dbReference type="PRINTS" id="PR00395">
    <property type="entry name" value="RIBOSOMALS2"/>
</dbReference>
<evidence type="ECO:0000256" key="4">
    <source>
        <dbReference type="ARBA" id="ARBA00035256"/>
    </source>
</evidence>
<dbReference type="KEGG" id="mro:MROS_1686"/>
<gene>
    <name evidence="5" type="primary">rpsB</name>
    <name evidence="8" type="ordered locus">MROS_1686</name>
</gene>
<feature type="compositionally biased region" description="Basic and acidic residues" evidence="7">
    <location>
        <begin position="282"/>
        <end position="295"/>
    </location>
</feature>
<dbReference type="RefSeq" id="WP_014856354.1">
    <property type="nucleotide sequence ID" value="NC_018178.1"/>
</dbReference>
<dbReference type="PATRIC" id="fig|1191523.3.peg.1786"/>
<dbReference type="InterPro" id="IPR001865">
    <property type="entry name" value="Ribosomal_uS2"/>
</dbReference>
<evidence type="ECO:0000256" key="7">
    <source>
        <dbReference type="SAM" id="MobiDB-lite"/>
    </source>
</evidence>
<feature type="compositionally biased region" description="Basic and acidic residues" evidence="7">
    <location>
        <begin position="264"/>
        <end position="275"/>
    </location>
</feature>
<protein>
    <recommendedName>
        <fullName evidence="4 5">Small ribosomal subunit protein uS2</fullName>
    </recommendedName>
</protein>
<name>I6Z6Z3_MELRP</name>
<dbReference type="GO" id="GO:0022627">
    <property type="term" value="C:cytosolic small ribosomal subunit"/>
    <property type="evidence" value="ECO:0007669"/>
    <property type="project" value="TreeGrafter"/>
</dbReference>
<dbReference type="OrthoDB" id="9808036at2"/>
<dbReference type="NCBIfam" id="TIGR01011">
    <property type="entry name" value="rpsB_bact"/>
    <property type="match status" value="1"/>
</dbReference>
<feature type="compositionally biased region" description="Basic and acidic residues" evidence="7">
    <location>
        <begin position="233"/>
        <end position="247"/>
    </location>
</feature>
<keyword evidence="3 5" id="KW-0687">Ribonucleoprotein</keyword>
<reference evidence="8 9" key="1">
    <citation type="journal article" date="2013" name="PLoS ONE">
        <title>Genomic analysis of Melioribacter roseus, facultatively anaerobic organotrophic bacterium representing a novel deep lineage within Bacteriodetes/Chlorobi group.</title>
        <authorList>
            <person name="Kadnikov V.V."/>
            <person name="Mardanov A.V."/>
            <person name="Podosokorskaya O.A."/>
            <person name="Gavrilov S.N."/>
            <person name="Kublanov I.V."/>
            <person name="Beletsky A.V."/>
            <person name="Bonch-Osmolovskaya E.A."/>
            <person name="Ravin N.V."/>
        </authorList>
    </citation>
    <scope>NUCLEOTIDE SEQUENCE [LARGE SCALE GENOMIC DNA]</scope>
    <source>
        <strain evidence="9">JCM 17771 / P3M-2</strain>
    </source>
</reference>
<dbReference type="GO" id="GO:0003735">
    <property type="term" value="F:structural constituent of ribosome"/>
    <property type="evidence" value="ECO:0007669"/>
    <property type="project" value="InterPro"/>
</dbReference>
<dbReference type="HAMAP" id="MF_00291_B">
    <property type="entry name" value="Ribosomal_uS2_B"/>
    <property type="match status" value="1"/>
</dbReference>
<dbReference type="InterPro" id="IPR023591">
    <property type="entry name" value="Ribosomal_uS2_flav_dom_sf"/>
</dbReference>
<dbReference type="eggNOG" id="COG0052">
    <property type="taxonomic scope" value="Bacteria"/>
</dbReference>